<dbReference type="EMBL" id="CARXXK010001047">
    <property type="protein sequence ID" value="CAI6372580.1"/>
    <property type="molecule type" value="Genomic_DNA"/>
</dbReference>
<sequence>MIADIWWNDIKPYIPPKEAEKDQIETASQAEKEGEGLMKYTEDHTEYRYIHNLRELLKRLYFIASEEKAGNNNFHNEKIGIVHFFSSELERLASTPQGIEY</sequence>
<dbReference type="Proteomes" id="UP001160148">
    <property type="component" value="Unassembled WGS sequence"/>
</dbReference>
<organism evidence="1 2">
    <name type="scientific">Macrosiphum euphorbiae</name>
    <name type="common">potato aphid</name>
    <dbReference type="NCBI Taxonomy" id="13131"/>
    <lineage>
        <taxon>Eukaryota</taxon>
        <taxon>Metazoa</taxon>
        <taxon>Ecdysozoa</taxon>
        <taxon>Arthropoda</taxon>
        <taxon>Hexapoda</taxon>
        <taxon>Insecta</taxon>
        <taxon>Pterygota</taxon>
        <taxon>Neoptera</taxon>
        <taxon>Paraneoptera</taxon>
        <taxon>Hemiptera</taxon>
        <taxon>Sternorrhyncha</taxon>
        <taxon>Aphidomorpha</taxon>
        <taxon>Aphidoidea</taxon>
        <taxon>Aphididae</taxon>
        <taxon>Macrosiphini</taxon>
        <taxon>Macrosiphum</taxon>
    </lineage>
</organism>
<proteinExistence type="predicted"/>
<name>A0AAV0XVJ5_9HEMI</name>
<keyword evidence="2" id="KW-1185">Reference proteome</keyword>
<dbReference type="AlphaFoldDB" id="A0AAV0XVJ5"/>
<gene>
    <name evidence="1" type="ORF">MEUPH1_LOCUS26431</name>
</gene>
<reference evidence="1 2" key="1">
    <citation type="submission" date="2023-01" db="EMBL/GenBank/DDBJ databases">
        <authorList>
            <person name="Whitehead M."/>
        </authorList>
    </citation>
    <scope>NUCLEOTIDE SEQUENCE [LARGE SCALE GENOMIC DNA]</scope>
</reference>
<comment type="caution">
    <text evidence="1">The sequence shown here is derived from an EMBL/GenBank/DDBJ whole genome shotgun (WGS) entry which is preliminary data.</text>
</comment>
<accession>A0AAV0XVJ5</accession>
<evidence type="ECO:0000313" key="2">
    <source>
        <dbReference type="Proteomes" id="UP001160148"/>
    </source>
</evidence>
<protein>
    <submittedName>
        <fullName evidence="1">Uncharacterized protein</fullName>
    </submittedName>
</protein>
<evidence type="ECO:0000313" key="1">
    <source>
        <dbReference type="EMBL" id="CAI6372580.1"/>
    </source>
</evidence>